<dbReference type="RefSeq" id="WP_160835365.1">
    <property type="nucleotide sequence ID" value="NZ_WMET01000001.1"/>
</dbReference>
<reference evidence="2 3" key="1">
    <citation type="submission" date="2019-11" db="EMBL/GenBank/DDBJ databases">
        <title>Genome sequences of 17 halophilic strains isolated from different environments.</title>
        <authorList>
            <person name="Furrow R.E."/>
        </authorList>
    </citation>
    <scope>NUCLEOTIDE SEQUENCE [LARGE SCALE GENOMIC DNA]</scope>
    <source>
        <strain evidence="2 3">22511_23_Filter</strain>
    </source>
</reference>
<dbReference type="OrthoDB" id="2973097at2"/>
<feature type="transmembrane region" description="Helical" evidence="1">
    <location>
        <begin position="59"/>
        <end position="75"/>
    </location>
</feature>
<comment type="caution">
    <text evidence="2">The sequence shown here is derived from an EMBL/GenBank/DDBJ whole genome shotgun (WGS) entry which is preliminary data.</text>
</comment>
<accession>A0A845DPW5</accession>
<dbReference type="EMBL" id="WMET01000001">
    <property type="protein sequence ID" value="MYL18929.1"/>
    <property type="molecule type" value="Genomic_DNA"/>
</dbReference>
<dbReference type="AlphaFoldDB" id="A0A845DPW5"/>
<protein>
    <submittedName>
        <fullName evidence="2">Uncharacterized protein</fullName>
    </submittedName>
</protein>
<evidence type="ECO:0000256" key="1">
    <source>
        <dbReference type="SAM" id="Phobius"/>
    </source>
</evidence>
<sequence>MMEALYLYPWAAPLLVGIAILSLIGTYISFKQEKYLLMMSMGITQTLISTFLVTGAAPVLFGVGLTQIYLGVVNVKRVKAVRQ</sequence>
<organism evidence="2 3">
    <name type="scientific">Halobacillus litoralis</name>
    <dbReference type="NCBI Taxonomy" id="45668"/>
    <lineage>
        <taxon>Bacteria</taxon>
        <taxon>Bacillati</taxon>
        <taxon>Bacillota</taxon>
        <taxon>Bacilli</taxon>
        <taxon>Bacillales</taxon>
        <taxon>Bacillaceae</taxon>
        <taxon>Halobacillus</taxon>
    </lineage>
</organism>
<evidence type="ECO:0000313" key="3">
    <source>
        <dbReference type="Proteomes" id="UP000460949"/>
    </source>
</evidence>
<feature type="transmembrane region" description="Helical" evidence="1">
    <location>
        <begin position="6"/>
        <end position="28"/>
    </location>
</feature>
<keyword evidence="1" id="KW-0812">Transmembrane</keyword>
<dbReference type="Proteomes" id="UP000460949">
    <property type="component" value="Unassembled WGS sequence"/>
</dbReference>
<keyword evidence="1" id="KW-1133">Transmembrane helix</keyword>
<keyword evidence="1" id="KW-0472">Membrane</keyword>
<proteinExistence type="predicted"/>
<gene>
    <name evidence="2" type="ORF">GLW04_03445</name>
</gene>
<name>A0A845DPW5_9BACI</name>
<evidence type="ECO:0000313" key="2">
    <source>
        <dbReference type="EMBL" id="MYL18929.1"/>
    </source>
</evidence>